<dbReference type="PROSITE" id="PS00330">
    <property type="entry name" value="HEMOLYSIN_CALCIUM"/>
    <property type="match status" value="1"/>
</dbReference>
<evidence type="ECO:0000259" key="5">
    <source>
        <dbReference type="Pfam" id="PF08548"/>
    </source>
</evidence>
<gene>
    <name evidence="6" type="ORF">U1T56_09575</name>
</gene>
<dbReference type="PRINTS" id="PR00313">
    <property type="entry name" value="CABNDNGRPT"/>
</dbReference>
<dbReference type="InterPro" id="IPR018511">
    <property type="entry name" value="Hemolysin-typ_Ca-bd_CS"/>
</dbReference>
<evidence type="ECO:0000313" key="6">
    <source>
        <dbReference type="EMBL" id="MEK0083400.1"/>
    </source>
</evidence>
<dbReference type="InterPro" id="IPR013858">
    <property type="entry name" value="Peptidase_M10B_C"/>
</dbReference>
<evidence type="ECO:0000256" key="2">
    <source>
        <dbReference type="ARBA" id="ARBA00004613"/>
    </source>
</evidence>
<dbReference type="Pfam" id="PF08548">
    <property type="entry name" value="Peptidase_M10_C"/>
    <property type="match status" value="1"/>
</dbReference>
<dbReference type="EMBL" id="JBBLZC010000008">
    <property type="protein sequence ID" value="MEK0083400.1"/>
    <property type="molecule type" value="Genomic_DNA"/>
</dbReference>
<organism evidence="6 7">
    <name type="scientific">Benzoatithermus flavus</name>
    <dbReference type="NCBI Taxonomy" id="3108223"/>
    <lineage>
        <taxon>Bacteria</taxon>
        <taxon>Pseudomonadati</taxon>
        <taxon>Pseudomonadota</taxon>
        <taxon>Alphaproteobacteria</taxon>
        <taxon>Geminicoccales</taxon>
        <taxon>Geminicoccaceae</taxon>
        <taxon>Benzoatithermus</taxon>
    </lineage>
</organism>
<keyword evidence="3" id="KW-0964">Secreted</keyword>
<evidence type="ECO:0000313" key="7">
    <source>
        <dbReference type="Proteomes" id="UP001375743"/>
    </source>
</evidence>
<evidence type="ECO:0000256" key="1">
    <source>
        <dbReference type="ARBA" id="ARBA00001913"/>
    </source>
</evidence>
<dbReference type="RefSeq" id="WP_418159252.1">
    <property type="nucleotide sequence ID" value="NZ_JBBLZC010000008.1"/>
</dbReference>
<evidence type="ECO:0000256" key="4">
    <source>
        <dbReference type="ARBA" id="ARBA00022737"/>
    </source>
</evidence>
<sequence>MYDGTPSAYTIQASLDASTSFTDAKVIAVDQDYTEGASFDGDQDDLLDGGAGTDTISVEVSGVATKIDLATGTATRGSELDRLYGIENAIGSAYGDEIRGSGGANELRGLAGNDLLFGGAGNDAIYGGVGDDRITGDSGYDRMYGEAGKDVFDINLGDTGVGLGRRDIIADFQRGSDRIDLVSIDAKSGIAGDQAFTFIGTKGFTAAGQLHYLYDSGNTIVQGDVNGDKVADFEIQLTGKIALTATDFVL</sequence>
<keyword evidence="4" id="KW-0677">Repeat</keyword>
<keyword evidence="7" id="KW-1185">Reference proteome</keyword>
<dbReference type="Proteomes" id="UP001375743">
    <property type="component" value="Unassembled WGS sequence"/>
</dbReference>
<dbReference type="SUPFAM" id="SSF51120">
    <property type="entry name" value="beta-Roll"/>
    <property type="match status" value="1"/>
</dbReference>
<protein>
    <submittedName>
        <fullName evidence="6">M10 family metallopeptidase C-terminal domain-containing protein</fullName>
    </submittedName>
</protein>
<comment type="cofactor">
    <cofactor evidence="1">
        <name>Ca(2+)</name>
        <dbReference type="ChEBI" id="CHEBI:29108"/>
    </cofactor>
</comment>
<accession>A0ABU8XSJ6</accession>
<reference evidence="6 7" key="1">
    <citation type="submission" date="2024-01" db="EMBL/GenBank/DDBJ databases">
        <title>Multi-omics insights into the function and evolution of sodium benzoate biodegradation pathways in Benzoatithermus flavus gen. nov., sp. nov. from hot spring.</title>
        <authorList>
            <person name="Hu C.-J."/>
            <person name="Li W.-J."/>
        </authorList>
    </citation>
    <scope>NUCLEOTIDE SEQUENCE [LARGE SCALE GENOMIC DNA]</scope>
    <source>
        <strain evidence="6 7">SYSU G07066</strain>
    </source>
</reference>
<proteinExistence type="predicted"/>
<feature type="domain" description="Peptidase M10 serralysin C-terminal" evidence="5">
    <location>
        <begin position="118"/>
        <end position="249"/>
    </location>
</feature>
<dbReference type="InterPro" id="IPR050557">
    <property type="entry name" value="RTX_toxin/Mannuronan_C5-epim"/>
</dbReference>
<comment type="caution">
    <text evidence="6">The sequence shown here is derived from an EMBL/GenBank/DDBJ whole genome shotgun (WGS) entry which is preliminary data.</text>
</comment>
<comment type="subcellular location">
    <subcellularLocation>
        <location evidence="2">Secreted</location>
    </subcellularLocation>
</comment>
<dbReference type="Pfam" id="PF00353">
    <property type="entry name" value="HemolysinCabind"/>
    <property type="match status" value="2"/>
</dbReference>
<dbReference type="PANTHER" id="PTHR38340:SF1">
    <property type="entry name" value="S-LAYER PROTEIN"/>
    <property type="match status" value="1"/>
</dbReference>
<dbReference type="InterPro" id="IPR001343">
    <property type="entry name" value="Hemolysn_Ca-bd"/>
</dbReference>
<dbReference type="InterPro" id="IPR011049">
    <property type="entry name" value="Serralysin-like_metalloprot_C"/>
</dbReference>
<name>A0ABU8XSJ6_9PROT</name>
<dbReference type="PANTHER" id="PTHR38340">
    <property type="entry name" value="S-LAYER PROTEIN"/>
    <property type="match status" value="1"/>
</dbReference>
<evidence type="ECO:0000256" key="3">
    <source>
        <dbReference type="ARBA" id="ARBA00022525"/>
    </source>
</evidence>
<dbReference type="Gene3D" id="2.150.10.10">
    <property type="entry name" value="Serralysin-like metalloprotease, C-terminal"/>
    <property type="match status" value="2"/>
</dbReference>